<dbReference type="SUPFAM" id="SSF50182">
    <property type="entry name" value="Sm-like ribonucleoproteins"/>
    <property type="match status" value="1"/>
</dbReference>
<protein>
    <submittedName>
        <fullName evidence="15">Mechanosensitive ion channel protein MscS</fullName>
    </submittedName>
</protein>
<dbReference type="AlphaFoldDB" id="A0A3N4E916"/>
<dbReference type="GO" id="GO:0008381">
    <property type="term" value="F:mechanosensitive monoatomic ion channel activity"/>
    <property type="evidence" value="ECO:0007669"/>
    <property type="project" value="UniProtKB-ARBA"/>
</dbReference>
<dbReference type="EMBL" id="CP034073">
    <property type="protein sequence ID" value="AZG34913.1"/>
    <property type="molecule type" value="Genomic_DNA"/>
</dbReference>
<dbReference type="SUPFAM" id="SSF82689">
    <property type="entry name" value="Mechanosensitive channel protein MscS (YggB), C-terminal domain"/>
    <property type="match status" value="1"/>
</dbReference>
<proteinExistence type="inferred from homology"/>
<comment type="subcellular location">
    <subcellularLocation>
        <location evidence="1">Cell membrane</location>
        <topology evidence="1">Multi-pass membrane protein</topology>
    </subcellularLocation>
</comment>
<dbReference type="PANTHER" id="PTHR30347">
    <property type="entry name" value="POTASSIUM CHANNEL RELATED"/>
    <property type="match status" value="1"/>
</dbReference>
<feature type="transmembrane region" description="Helical" evidence="9">
    <location>
        <begin position="852"/>
        <end position="873"/>
    </location>
</feature>
<name>A0A3N4E916_9GAMM</name>
<evidence type="ECO:0000256" key="8">
    <source>
        <dbReference type="SAM" id="Coils"/>
    </source>
</evidence>
<keyword evidence="7 9" id="KW-0472">Membrane</keyword>
<reference evidence="17" key="2">
    <citation type="submission" date="2018-11" db="EMBL/GenBank/DDBJ databases">
        <title>Shewanella sp. R106.</title>
        <authorList>
            <person name="Hwang Y.J."/>
            <person name="Hwang C.Y."/>
        </authorList>
    </citation>
    <scope>NUCLEOTIDE SEQUENCE [LARGE SCALE GENOMIC DNA]</scope>
    <source>
        <strain evidence="17">R106</strain>
    </source>
</reference>
<dbReference type="EMBL" id="RKKB01000002">
    <property type="protein sequence ID" value="RPA33292.1"/>
    <property type="molecule type" value="Genomic_DNA"/>
</dbReference>
<feature type="transmembrane region" description="Helical" evidence="9">
    <location>
        <begin position="767"/>
        <end position="791"/>
    </location>
</feature>
<dbReference type="InterPro" id="IPR049278">
    <property type="entry name" value="MS_channel_C"/>
</dbReference>
<feature type="domain" description="Mechanosensitive ion channel transmembrane helices 2/3" evidence="13">
    <location>
        <begin position="859"/>
        <end position="899"/>
    </location>
</feature>
<dbReference type="InterPro" id="IPR049142">
    <property type="entry name" value="MS_channel_1st"/>
</dbReference>
<dbReference type="Pfam" id="PF12794">
    <property type="entry name" value="MscS_TM"/>
    <property type="match status" value="1"/>
</dbReference>
<evidence type="ECO:0000259" key="10">
    <source>
        <dbReference type="Pfam" id="PF00924"/>
    </source>
</evidence>
<dbReference type="Pfam" id="PF21082">
    <property type="entry name" value="MS_channel_3rd"/>
    <property type="match status" value="1"/>
</dbReference>
<evidence type="ECO:0000256" key="5">
    <source>
        <dbReference type="ARBA" id="ARBA00022729"/>
    </source>
</evidence>
<evidence type="ECO:0000259" key="12">
    <source>
        <dbReference type="Pfam" id="PF21082"/>
    </source>
</evidence>
<dbReference type="PROSITE" id="PS01246">
    <property type="entry name" value="UPF0003"/>
    <property type="match status" value="1"/>
</dbReference>
<keyword evidence="16" id="KW-1185">Reference proteome</keyword>
<keyword evidence="3" id="KW-1003">Cell membrane</keyword>
<evidence type="ECO:0000256" key="7">
    <source>
        <dbReference type="ARBA" id="ARBA00023136"/>
    </source>
</evidence>
<feature type="coiled-coil region" evidence="8">
    <location>
        <begin position="330"/>
        <end position="392"/>
    </location>
</feature>
<feature type="transmembrane region" description="Helical" evidence="9">
    <location>
        <begin position="658"/>
        <end position="679"/>
    </location>
</feature>
<feature type="coiled-coil region" evidence="8">
    <location>
        <begin position="262"/>
        <end position="303"/>
    </location>
</feature>
<dbReference type="InterPro" id="IPR010920">
    <property type="entry name" value="LSM_dom_sf"/>
</dbReference>
<feature type="transmembrane region" description="Helical" evidence="9">
    <location>
        <begin position="615"/>
        <end position="638"/>
    </location>
</feature>
<evidence type="ECO:0000259" key="13">
    <source>
        <dbReference type="Pfam" id="PF21088"/>
    </source>
</evidence>
<evidence type="ECO:0000313" key="17">
    <source>
        <dbReference type="Proteomes" id="UP000278855"/>
    </source>
</evidence>
<feature type="transmembrane region" description="Helical" evidence="9">
    <location>
        <begin position="885"/>
        <end position="913"/>
    </location>
</feature>
<feature type="transmembrane region" description="Helical" evidence="9">
    <location>
        <begin position="509"/>
        <end position="531"/>
    </location>
</feature>
<dbReference type="PANTHER" id="PTHR30347:SF9">
    <property type="entry name" value="MINICONDUCTANCE MECHANOSENSITIVE CHANNEL MSCM"/>
    <property type="match status" value="1"/>
</dbReference>
<dbReference type="GO" id="GO:0005886">
    <property type="term" value="C:plasma membrane"/>
    <property type="evidence" value="ECO:0007669"/>
    <property type="project" value="UniProtKB-SubCell"/>
</dbReference>
<dbReference type="InterPro" id="IPR006685">
    <property type="entry name" value="MscS_channel_2nd"/>
</dbReference>
<feature type="transmembrane region" description="Helical" evidence="9">
    <location>
        <begin position="811"/>
        <end position="831"/>
    </location>
</feature>
<dbReference type="Pfam" id="PF00924">
    <property type="entry name" value="MS_channel_2nd"/>
    <property type="match status" value="1"/>
</dbReference>
<dbReference type="InterPro" id="IPR011014">
    <property type="entry name" value="MscS_channel_TM-2"/>
</dbReference>
<feature type="transmembrane region" description="Helical" evidence="9">
    <location>
        <begin position="537"/>
        <end position="563"/>
    </location>
</feature>
<dbReference type="InterPro" id="IPR052702">
    <property type="entry name" value="MscS-like_channel"/>
</dbReference>
<keyword evidence="4 9" id="KW-0812">Transmembrane</keyword>
<feature type="transmembrane region" description="Helical" evidence="9">
    <location>
        <begin position="584"/>
        <end position="603"/>
    </location>
</feature>
<dbReference type="Gene3D" id="3.30.70.100">
    <property type="match status" value="1"/>
</dbReference>
<keyword evidence="8" id="KW-0175">Coiled coil</keyword>
<evidence type="ECO:0000259" key="11">
    <source>
        <dbReference type="Pfam" id="PF12794"/>
    </source>
</evidence>
<evidence type="ECO:0000313" key="15">
    <source>
        <dbReference type="EMBL" id="RPA33292.1"/>
    </source>
</evidence>
<comment type="similarity">
    <text evidence="2">Belongs to the MscS (TC 1.A.23) family.</text>
</comment>
<accession>A0A3N4E916</accession>
<dbReference type="OrthoDB" id="9799209at2"/>
<dbReference type="InterPro" id="IPR023408">
    <property type="entry name" value="MscS_beta-dom_sf"/>
</dbReference>
<dbReference type="KEGG" id="spsr:EGC80_08240"/>
<feature type="domain" description="Mechanosensitive ion channel inner membrane" evidence="11">
    <location>
        <begin position="461"/>
        <end position="797"/>
    </location>
</feature>
<dbReference type="InterPro" id="IPR006686">
    <property type="entry name" value="MscS_channel_CS"/>
</dbReference>
<evidence type="ECO:0000256" key="6">
    <source>
        <dbReference type="ARBA" id="ARBA00022989"/>
    </source>
</evidence>
<evidence type="ECO:0000256" key="2">
    <source>
        <dbReference type="ARBA" id="ARBA00008017"/>
    </source>
</evidence>
<organism evidence="15 17">
    <name type="scientific">Shewanella psychromarinicola</name>
    <dbReference type="NCBI Taxonomy" id="2487742"/>
    <lineage>
        <taxon>Bacteria</taxon>
        <taxon>Pseudomonadati</taxon>
        <taxon>Pseudomonadota</taxon>
        <taxon>Gammaproteobacteria</taxon>
        <taxon>Alteromonadales</taxon>
        <taxon>Shewanellaceae</taxon>
        <taxon>Shewanella</taxon>
    </lineage>
</organism>
<evidence type="ECO:0000256" key="3">
    <source>
        <dbReference type="ARBA" id="ARBA00022475"/>
    </source>
</evidence>
<keyword evidence="6 9" id="KW-1133">Transmembrane helix</keyword>
<dbReference type="FunFam" id="1.10.287.1260:FF:000002">
    <property type="entry name" value="Potassium efflux system KefA"/>
    <property type="match status" value="1"/>
</dbReference>
<dbReference type="InterPro" id="IPR025692">
    <property type="entry name" value="MscS_IM_dom1"/>
</dbReference>
<evidence type="ECO:0000313" key="14">
    <source>
        <dbReference type="EMBL" id="AZG34913.1"/>
    </source>
</evidence>
<dbReference type="Pfam" id="PF21088">
    <property type="entry name" value="MS_channel_1st"/>
    <property type="match status" value="1"/>
</dbReference>
<dbReference type="InterPro" id="IPR011066">
    <property type="entry name" value="MscS_channel_C_sf"/>
</dbReference>
<dbReference type="SUPFAM" id="SSF82861">
    <property type="entry name" value="Mechanosensitive channel protein MscS (YggB), transmembrane region"/>
    <property type="match status" value="1"/>
</dbReference>
<evidence type="ECO:0000256" key="9">
    <source>
        <dbReference type="SAM" id="Phobius"/>
    </source>
</evidence>
<reference evidence="15" key="3">
    <citation type="submission" date="2018-11" db="EMBL/GenBank/DDBJ databases">
        <authorList>
            <person name="Hwang Y.J."/>
            <person name="Hwang C.Y."/>
        </authorList>
    </citation>
    <scope>NUCLEOTIDE SEQUENCE</scope>
    <source>
        <strain evidence="15">R106</strain>
    </source>
</reference>
<dbReference type="Gene3D" id="2.30.30.60">
    <property type="match status" value="1"/>
</dbReference>
<feature type="transmembrane region" description="Helical" evidence="9">
    <location>
        <begin position="685"/>
        <end position="705"/>
    </location>
</feature>
<keyword evidence="5" id="KW-0732">Signal</keyword>
<feature type="domain" description="Mechanosensitive ion channel MscS" evidence="10">
    <location>
        <begin position="901"/>
        <end position="966"/>
    </location>
</feature>
<dbReference type="Gene3D" id="1.10.287.1260">
    <property type="match status" value="1"/>
</dbReference>
<feature type="domain" description="Mechanosensitive ion channel MscS C-terminal" evidence="12">
    <location>
        <begin position="975"/>
        <end position="1057"/>
    </location>
</feature>
<dbReference type="Proteomes" id="UP000278855">
    <property type="component" value="Unassembled WGS sequence"/>
</dbReference>
<sequence length="1079" mass="122419">MTILQPEPSIMLRLACLFLCFLIANILSVSVFANTPLTLDKRLGLNSQSENQPLDIQSQITELESSIEKLQIEQQTYTNIERSNNEAKLSLAEQLAEAQKPLSLNVEIDLNQQASMAYFHLSELKETESSLNQQLRLISQRQTQLPDLIVQAQNALTQHNKTLKSPIDIPLGQRNKLQAELLAQHIVTLQAEQLANPKQLEITQLQQQLNRLSLSQQGIFIELINKHNIESRQQQTADTIANNLIDAQELADPLSQELSEVNQHYAEQLQTLTSNIKSAIENQQRIEKRYQSQNAQLSNVLEQITWVKTNSAFGDRFLQMLQSLPKPPNLDKLQTELADARLQRYKLEQQQALNSQQLDNRDMFNETQIKLLQSQQELINQLSQSYDQYLAEFAKLRIGYEQLNQLHNTLKNTLNEHLFWVPNAPSIGALWLIDLSHSSVWLLQPSQWQLLQQAWSEQSNYWAWWGILFLCCLMAQDMLTPKFNEAISRYAIYVGNVTQDKFKYTIKTLIISLTYALIRPLPVIMAGIIFSRSEQNLVYAVGVGILAIGVSYLIYQFFFLLTLDKGILISHFRRPKEIVQQAQQTMASFVMVSAPLIGLMGFTEALDTSLVRNSLGRGAFIVFCVVLFLLYKEVMLLIGQYRKNKPSATNMAIIQKALWAILIGTPVFSAILAVIGYYFTAFQLLLQLQISVLLGLGFLLTYQLIKRWMLIERRLIAFDRAKAKRAELLAQRERDELQNNEPIDTYEEPIVDLETISSQSLGLVRSILILAFFASLLGILAQTHTAVFSFLDGITLWTTNSNVNGIEQQVPITLKSILFGIMLVGFSLVIAKNLPGLMELTLLQRLDLSPGTGFAITTVSSYLVVFFGILFGFSTLGMEWAKLQWLVAALSVGLGFGLQEIFANFISGLIILFEKPIRIGDTVTIRDLSGTVSKIQIRATTIVDFDHKEIIVPNKAFITEQLVNWSLSDPITRVIVTVSVSRDADPTKVEMLLHQAVLECDLSLAIPEPEVWFAGFGRHTQDYEIRSYAKDMSDRWPLRHSLHKLINKKLKENNVELAYPQMDIHINHMPKESTGLYKG</sequence>
<gene>
    <name evidence="15" type="ORF">EGC77_08110</name>
    <name evidence="14" type="ORF">EGC80_08240</name>
</gene>
<dbReference type="Proteomes" id="UP000273778">
    <property type="component" value="Chromosome"/>
</dbReference>
<evidence type="ECO:0000256" key="1">
    <source>
        <dbReference type="ARBA" id="ARBA00004651"/>
    </source>
</evidence>
<dbReference type="RefSeq" id="WP_124012453.1">
    <property type="nucleotide sequence ID" value="NZ_CP034073.1"/>
</dbReference>
<reference evidence="14 16" key="1">
    <citation type="submission" date="2018-11" db="EMBL/GenBank/DDBJ databases">
        <title>Shewanella sp. M2.</title>
        <authorList>
            <person name="Hwang Y.J."/>
            <person name="Hwang C.Y."/>
        </authorList>
    </citation>
    <scope>NUCLEOTIDE SEQUENCE [LARGE SCALE GENOMIC DNA]</scope>
    <source>
        <strain evidence="14 16">M2</strain>
    </source>
</reference>
<evidence type="ECO:0000256" key="4">
    <source>
        <dbReference type="ARBA" id="ARBA00022692"/>
    </source>
</evidence>
<evidence type="ECO:0000313" key="16">
    <source>
        <dbReference type="Proteomes" id="UP000273778"/>
    </source>
</evidence>